<name>A0AA35CM93_9FIRM</name>
<keyword evidence="1" id="KW-0812">Transmembrane</keyword>
<gene>
    <name evidence="3" type="ORF">caldi_20630</name>
</gene>
<keyword evidence="1" id="KW-0472">Membrane</keyword>
<feature type="transmembrane region" description="Helical" evidence="1">
    <location>
        <begin position="45"/>
        <end position="66"/>
    </location>
</feature>
<dbReference type="Pfam" id="PF07331">
    <property type="entry name" value="TctB"/>
    <property type="match status" value="1"/>
</dbReference>
<feature type="domain" description="DUF1468" evidence="2">
    <location>
        <begin position="13"/>
        <end position="150"/>
    </location>
</feature>
<feature type="transmembrane region" description="Helical" evidence="1">
    <location>
        <begin position="123"/>
        <end position="141"/>
    </location>
</feature>
<organism evidence="3 4">
    <name type="scientific">Caldinitratiruptor microaerophilus</name>
    <dbReference type="NCBI Taxonomy" id="671077"/>
    <lineage>
        <taxon>Bacteria</taxon>
        <taxon>Bacillati</taxon>
        <taxon>Bacillota</taxon>
        <taxon>Clostridia</taxon>
        <taxon>Eubacteriales</taxon>
        <taxon>Symbiobacteriaceae</taxon>
        <taxon>Caldinitratiruptor</taxon>
    </lineage>
</organism>
<evidence type="ECO:0000259" key="2">
    <source>
        <dbReference type="Pfam" id="PF07331"/>
    </source>
</evidence>
<sequence length="161" mass="17928">MLSRVSLRAVDLVVTLGMLVLAGLVAYDAVRLGPGWGDSGPAPGFFPFFLSLLMVLGILGAGWEAWRRKGDVRFFEDPRAAAEVGKVGLPILLATAGAGRLGFYVVAAAYSWLFGWWYGRFRWYWTLLHGIVFAVVLYFVFERGFRVALPKSIFYRLGLPF</sequence>
<accession>A0AA35CM93</accession>
<proteinExistence type="predicted"/>
<dbReference type="EMBL" id="AP025628">
    <property type="protein sequence ID" value="BDG60973.1"/>
    <property type="molecule type" value="Genomic_DNA"/>
</dbReference>
<feature type="transmembrane region" description="Helical" evidence="1">
    <location>
        <begin position="12"/>
        <end position="30"/>
    </location>
</feature>
<dbReference type="InterPro" id="IPR009936">
    <property type="entry name" value="DUF1468"/>
</dbReference>
<dbReference type="RefSeq" id="WP_264841656.1">
    <property type="nucleotide sequence ID" value="NZ_AP025628.1"/>
</dbReference>
<dbReference type="AlphaFoldDB" id="A0AA35CM93"/>
<evidence type="ECO:0000313" key="4">
    <source>
        <dbReference type="Proteomes" id="UP001163687"/>
    </source>
</evidence>
<protein>
    <recommendedName>
        <fullName evidence="2">DUF1468 domain-containing protein</fullName>
    </recommendedName>
</protein>
<dbReference type="Proteomes" id="UP001163687">
    <property type="component" value="Chromosome"/>
</dbReference>
<dbReference type="KEGG" id="cmic:caldi_20630"/>
<evidence type="ECO:0000256" key="1">
    <source>
        <dbReference type="SAM" id="Phobius"/>
    </source>
</evidence>
<keyword evidence="4" id="KW-1185">Reference proteome</keyword>
<evidence type="ECO:0000313" key="3">
    <source>
        <dbReference type="EMBL" id="BDG60973.1"/>
    </source>
</evidence>
<reference evidence="3" key="1">
    <citation type="submission" date="2022-03" db="EMBL/GenBank/DDBJ databases">
        <title>Complete genome sequence of Caldinitratiruptor microaerophilus.</title>
        <authorList>
            <person name="Mukaiyama R."/>
            <person name="Nishiyama T."/>
            <person name="Ueda K."/>
        </authorList>
    </citation>
    <scope>NUCLEOTIDE SEQUENCE</scope>
    <source>
        <strain evidence="3">JCM 16183</strain>
    </source>
</reference>
<feature type="transmembrane region" description="Helical" evidence="1">
    <location>
        <begin position="87"/>
        <end position="111"/>
    </location>
</feature>
<keyword evidence="1" id="KW-1133">Transmembrane helix</keyword>